<proteinExistence type="predicted"/>
<gene>
    <name evidence="2" type="primary">LOC111317659</name>
</gene>
<dbReference type="InterPro" id="IPR020471">
    <property type="entry name" value="AKR"/>
</dbReference>
<reference evidence="2" key="1">
    <citation type="submission" date="2025-08" db="UniProtKB">
        <authorList>
            <consortium name="RefSeq"/>
        </authorList>
    </citation>
    <scope>IDENTIFICATION</scope>
    <source>
        <tissue evidence="2">Fruit stalk</tissue>
    </source>
</reference>
<organism evidence="1 2">
    <name type="scientific">Durio zibethinus</name>
    <name type="common">Durian</name>
    <dbReference type="NCBI Taxonomy" id="66656"/>
    <lineage>
        <taxon>Eukaryota</taxon>
        <taxon>Viridiplantae</taxon>
        <taxon>Streptophyta</taxon>
        <taxon>Embryophyta</taxon>
        <taxon>Tracheophyta</taxon>
        <taxon>Spermatophyta</taxon>
        <taxon>Magnoliopsida</taxon>
        <taxon>eudicotyledons</taxon>
        <taxon>Gunneridae</taxon>
        <taxon>Pentapetalae</taxon>
        <taxon>rosids</taxon>
        <taxon>malvids</taxon>
        <taxon>Malvales</taxon>
        <taxon>Malvaceae</taxon>
        <taxon>Helicteroideae</taxon>
        <taxon>Durio</taxon>
    </lineage>
</organism>
<dbReference type="SUPFAM" id="SSF51430">
    <property type="entry name" value="NAD(P)-linked oxidoreductase"/>
    <property type="match status" value="1"/>
</dbReference>
<dbReference type="Proteomes" id="UP000515121">
    <property type="component" value="Unplaced"/>
</dbReference>
<name>A0A6P6BFF4_DURZI</name>
<dbReference type="KEGG" id="dzi:111317659"/>
<evidence type="ECO:0000313" key="1">
    <source>
        <dbReference type="Proteomes" id="UP000515121"/>
    </source>
</evidence>
<dbReference type="GO" id="GO:0016491">
    <property type="term" value="F:oxidoreductase activity"/>
    <property type="evidence" value="ECO:0007669"/>
    <property type="project" value="InterPro"/>
</dbReference>
<dbReference type="GeneID" id="111317659"/>
<dbReference type="InterPro" id="IPR036812">
    <property type="entry name" value="NAD(P)_OxRdtase_dom_sf"/>
</dbReference>
<accession>A0A6P6BFF4</accession>
<sequence length="247" mass="26916">MACSLFMGATSFSIPEHVLAHCGKRMPLLGLGTVASPPVGSEATKMAILQAIKPGYRHFDTAAKYGSGPPLGEAIKRTFDWTNSISRRVLHHDQAMVRRCSWRTCCPCTQEKLTIARGLASQSLLGVSNFSCKKLTDILAIAKIPPAVNQKKLREFSQAKGILLTAYSPLGANGTSWGSNRVLERGALKEIAEAKGITVAQVLFPPTNVVLFSFFPLLFSRLGLTFGNLNKSRHIESLVNHSKNRRP</sequence>
<dbReference type="RefSeq" id="XP_022775836.1">
    <property type="nucleotide sequence ID" value="XM_022920101.1"/>
</dbReference>
<dbReference type="AlphaFoldDB" id="A0A6P6BFF4"/>
<keyword evidence="1" id="KW-1185">Reference proteome</keyword>
<protein>
    <submittedName>
        <fullName evidence="2">Non-functional NADPH-dependent codeinone reductase 2-like</fullName>
    </submittedName>
</protein>
<evidence type="ECO:0000313" key="2">
    <source>
        <dbReference type="RefSeq" id="XP_022775836.1"/>
    </source>
</evidence>
<dbReference type="OrthoDB" id="416253at2759"/>
<dbReference type="Gene3D" id="3.20.20.100">
    <property type="entry name" value="NADP-dependent oxidoreductase domain"/>
    <property type="match status" value="2"/>
</dbReference>
<dbReference type="PANTHER" id="PTHR11732">
    <property type="entry name" value="ALDO/KETO REDUCTASE"/>
    <property type="match status" value="1"/>
</dbReference>